<reference evidence="1" key="1">
    <citation type="submission" date="2021-11" db="EMBL/GenBank/DDBJ databases">
        <authorList>
            <person name="Rodrigo-Torres L."/>
            <person name="Arahal R. D."/>
            <person name="Lucena T."/>
        </authorList>
    </citation>
    <scope>NUCLEOTIDE SEQUENCE</scope>
    <source>
        <strain evidence="1">CECT 7928</strain>
    </source>
</reference>
<protein>
    <submittedName>
        <fullName evidence="1">Uncharacterized protein</fullName>
    </submittedName>
</protein>
<proteinExistence type="predicted"/>
<comment type="caution">
    <text evidence="1">The sequence shown here is derived from an EMBL/GenBank/DDBJ whole genome shotgun (WGS) entry which is preliminary data.</text>
</comment>
<evidence type="ECO:0000313" key="1">
    <source>
        <dbReference type="EMBL" id="CAH0536592.1"/>
    </source>
</evidence>
<organism evidence="1 2">
    <name type="scientific">Vibrio marisflavi CECT 7928</name>
    <dbReference type="NCBI Taxonomy" id="634439"/>
    <lineage>
        <taxon>Bacteria</taxon>
        <taxon>Pseudomonadati</taxon>
        <taxon>Pseudomonadota</taxon>
        <taxon>Gammaproteobacteria</taxon>
        <taxon>Vibrionales</taxon>
        <taxon>Vibrionaceae</taxon>
        <taxon>Vibrio</taxon>
    </lineage>
</organism>
<gene>
    <name evidence="1" type="ORF">VMF7928_00547</name>
</gene>
<dbReference type="EMBL" id="CAKLDM010000001">
    <property type="protein sequence ID" value="CAH0536592.1"/>
    <property type="molecule type" value="Genomic_DNA"/>
</dbReference>
<evidence type="ECO:0000313" key="2">
    <source>
        <dbReference type="Proteomes" id="UP000838748"/>
    </source>
</evidence>
<name>A0ABN8DY97_9VIBR</name>
<keyword evidence="2" id="KW-1185">Reference proteome</keyword>
<accession>A0ABN8DY97</accession>
<dbReference type="RefSeq" id="WP_237359953.1">
    <property type="nucleotide sequence ID" value="NZ_CAKLDM010000001.1"/>
</dbReference>
<dbReference type="Proteomes" id="UP000838748">
    <property type="component" value="Unassembled WGS sequence"/>
</dbReference>
<sequence length="103" mass="11680">MKYSPLAVHCTSLCFDVIQNESFKSLTTKDIRGFKEDVYALLRERTDLLPAKFEREHTFLCDVTDGVISVLNQCSNNPNARSSDWILAAMESRIEASLNSLLH</sequence>